<keyword evidence="2" id="KW-1133">Transmembrane helix</keyword>
<protein>
    <recommendedName>
        <fullName evidence="5">GRAM domain-containing protein</fullName>
    </recommendedName>
</protein>
<feature type="compositionally biased region" description="Low complexity" evidence="1">
    <location>
        <begin position="114"/>
        <end position="131"/>
    </location>
</feature>
<keyword evidence="2" id="KW-0472">Membrane</keyword>
<feature type="compositionally biased region" description="Polar residues" evidence="1">
    <location>
        <begin position="171"/>
        <end position="186"/>
    </location>
</feature>
<dbReference type="RefSeq" id="WP_380034841.1">
    <property type="nucleotide sequence ID" value="NZ_JBHSEH010000001.1"/>
</dbReference>
<comment type="caution">
    <text evidence="3">The sequence shown here is derived from an EMBL/GenBank/DDBJ whole genome shotgun (WGS) entry which is preliminary data.</text>
</comment>
<feature type="transmembrane region" description="Helical" evidence="2">
    <location>
        <begin position="296"/>
        <end position="315"/>
    </location>
</feature>
<feature type="compositionally biased region" description="Pro residues" evidence="1">
    <location>
        <begin position="200"/>
        <end position="217"/>
    </location>
</feature>
<proteinExistence type="predicted"/>
<evidence type="ECO:0000313" key="3">
    <source>
        <dbReference type="EMBL" id="MFC4424633.1"/>
    </source>
</evidence>
<evidence type="ECO:0000313" key="4">
    <source>
        <dbReference type="Proteomes" id="UP001595998"/>
    </source>
</evidence>
<feature type="region of interest" description="Disordered" evidence="1">
    <location>
        <begin position="104"/>
        <end position="271"/>
    </location>
</feature>
<feature type="compositionally biased region" description="Low complexity" evidence="1">
    <location>
        <begin position="189"/>
        <end position="199"/>
    </location>
</feature>
<name>A0ABV8XLK7_9DEIO</name>
<keyword evidence="2" id="KW-0812">Transmembrane</keyword>
<gene>
    <name evidence="3" type="ORF">ACFOZ9_00310</name>
</gene>
<evidence type="ECO:0000256" key="2">
    <source>
        <dbReference type="SAM" id="Phobius"/>
    </source>
</evidence>
<keyword evidence="4" id="KW-1185">Reference proteome</keyword>
<organism evidence="3 4">
    <name type="scientific">Deinococcus navajonensis</name>
    <dbReference type="NCBI Taxonomy" id="309884"/>
    <lineage>
        <taxon>Bacteria</taxon>
        <taxon>Thermotogati</taxon>
        <taxon>Deinococcota</taxon>
        <taxon>Deinococci</taxon>
        <taxon>Deinococcales</taxon>
        <taxon>Deinococcaceae</taxon>
        <taxon>Deinococcus</taxon>
    </lineage>
</organism>
<evidence type="ECO:0000256" key="1">
    <source>
        <dbReference type="SAM" id="MobiDB-lite"/>
    </source>
</evidence>
<sequence length="363" mass="37355">MTEPAPERALAALKTIGMEERPVASLEREDALFVLTGSTLLFQDGAGTRRVTLRDLTRIHSDQEGLLRVETPAGTALTASLLGFDPAEVQSFFAQVRDATARVKQLPATPPTPLTKTFAAAPARPATERPAPVSPSLAGSGADSGAPESAPDPRPMPQVTTFSAVRPASRITDTSSEPSGMNSGVTSEAVASQASTSPTPASPVPADPVSPPAPASRPDPVIISSSGFSPAPRRTESRPVEPRPAVAPTAEPLVEDSSSVTLSNDTAPAAAQQPGGVTELAAQAGIVAALAGRLRLLGMVLFVGAIALAFFQFRADQRLEALWTLLAGGVGTVALTSLSELARLLAALGRRLSGPLDGTMDER</sequence>
<dbReference type="EMBL" id="JBHSEH010000001">
    <property type="protein sequence ID" value="MFC4424633.1"/>
    <property type="molecule type" value="Genomic_DNA"/>
</dbReference>
<accession>A0ABV8XLK7</accession>
<evidence type="ECO:0008006" key="5">
    <source>
        <dbReference type="Google" id="ProtNLM"/>
    </source>
</evidence>
<feature type="transmembrane region" description="Helical" evidence="2">
    <location>
        <begin position="321"/>
        <end position="342"/>
    </location>
</feature>
<feature type="compositionally biased region" description="Polar residues" evidence="1">
    <location>
        <begin position="256"/>
        <end position="266"/>
    </location>
</feature>
<reference evidence="4" key="1">
    <citation type="journal article" date="2019" name="Int. J. Syst. Evol. Microbiol.">
        <title>The Global Catalogue of Microorganisms (GCM) 10K type strain sequencing project: providing services to taxonomists for standard genome sequencing and annotation.</title>
        <authorList>
            <consortium name="The Broad Institute Genomics Platform"/>
            <consortium name="The Broad Institute Genome Sequencing Center for Infectious Disease"/>
            <person name="Wu L."/>
            <person name="Ma J."/>
        </authorList>
    </citation>
    <scope>NUCLEOTIDE SEQUENCE [LARGE SCALE GENOMIC DNA]</scope>
    <source>
        <strain evidence="4">CCUG 56029</strain>
    </source>
</reference>
<dbReference type="Proteomes" id="UP001595998">
    <property type="component" value="Unassembled WGS sequence"/>
</dbReference>